<feature type="transmembrane region" description="Helical" evidence="8">
    <location>
        <begin position="39"/>
        <end position="58"/>
    </location>
</feature>
<evidence type="ECO:0000256" key="2">
    <source>
        <dbReference type="ARBA" id="ARBA00007520"/>
    </source>
</evidence>
<keyword evidence="4 8" id="KW-0812">Transmembrane</keyword>
<dbReference type="PROSITE" id="PS50850">
    <property type="entry name" value="MFS"/>
    <property type="match status" value="1"/>
</dbReference>
<evidence type="ECO:0000256" key="4">
    <source>
        <dbReference type="ARBA" id="ARBA00022692"/>
    </source>
</evidence>
<proteinExistence type="inferred from homology"/>
<feature type="transmembrane region" description="Helical" evidence="8">
    <location>
        <begin position="173"/>
        <end position="191"/>
    </location>
</feature>
<evidence type="ECO:0000256" key="5">
    <source>
        <dbReference type="ARBA" id="ARBA00022989"/>
    </source>
</evidence>
<feature type="transmembrane region" description="Helical" evidence="8">
    <location>
        <begin position="111"/>
        <end position="133"/>
    </location>
</feature>
<dbReference type="Gene3D" id="1.20.1250.20">
    <property type="entry name" value="MFS general substrate transporter like domains"/>
    <property type="match status" value="1"/>
</dbReference>
<comment type="subcellular location">
    <subcellularLocation>
        <location evidence="1">Membrane</location>
        <topology evidence="1">Multi-pass membrane protein</topology>
    </subcellularLocation>
</comment>
<dbReference type="GO" id="GO:0022857">
    <property type="term" value="F:transmembrane transporter activity"/>
    <property type="evidence" value="ECO:0007669"/>
    <property type="project" value="InterPro"/>
</dbReference>
<feature type="transmembrane region" description="Helical" evidence="8">
    <location>
        <begin position="239"/>
        <end position="264"/>
    </location>
</feature>
<dbReference type="OMA" id="DVYVMAI"/>
<feature type="transmembrane region" description="Helical" evidence="8">
    <location>
        <begin position="312"/>
        <end position="336"/>
    </location>
</feature>
<dbReference type="InterPro" id="IPR020846">
    <property type="entry name" value="MFS_dom"/>
</dbReference>
<feature type="domain" description="Major facilitator superfamily (MFS) profile" evidence="9">
    <location>
        <begin position="45"/>
        <end position="541"/>
    </location>
</feature>
<dbReference type="eggNOG" id="KOG0254">
    <property type="taxonomic scope" value="Eukaryota"/>
</dbReference>
<dbReference type="GO" id="GO:0005886">
    <property type="term" value="C:plasma membrane"/>
    <property type="evidence" value="ECO:0007669"/>
    <property type="project" value="TreeGrafter"/>
</dbReference>
<feature type="transmembrane region" description="Helical" evidence="8">
    <location>
        <begin position="375"/>
        <end position="397"/>
    </location>
</feature>
<evidence type="ECO:0000313" key="10">
    <source>
        <dbReference type="EMBL" id="EPE05902.1"/>
    </source>
</evidence>
<dbReference type="EMBL" id="KE148155">
    <property type="protein sequence ID" value="EPE05902.1"/>
    <property type="molecule type" value="Genomic_DNA"/>
</dbReference>
<reference evidence="10 11" key="1">
    <citation type="journal article" date="2013" name="BMC Genomics">
        <title>The genome and transcriptome of the pine saprophyte Ophiostoma piceae, and a comparison with the bark beetle-associated pine pathogen Grosmannia clavigera.</title>
        <authorList>
            <person name="Haridas S."/>
            <person name="Wang Y."/>
            <person name="Lim L."/>
            <person name="Massoumi Alamouti S."/>
            <person name="Jackman S."/>
            <person name="Docking R."/>
            <person name="Robertson G."/>
            <person name="Birol I."/>
            <person name="Bohlmann J."/>
            <person name="Breuil C."/>
        </authorList>
    </citation>
    <scope>NUCLEOTIDE SEQUENCE [LARGE SCALE GENOMIC DNA]</scope>
    <source>
        <strain evidence="10 11">UAMH 11346</strain>
    </source>
</reference>
<accession>S3BZE9</accession>
<dbReference type="Proteomes" id="UP000016923">
    <property type="component" value="Unassembled WGS sequence"/>
</dbReference>
<gene>
    <name evidence="10" type="ORF">F503_08433</name>
</gene>
<dbReference type="PANTHER" id="PTHR23501:SF12">
    <property type="entry name" value="MAJOR FACILITATOR SUPERFAMILY (MFS) PROFILE DOMAIN-CONTAINING PROTEIN-RELATED"/>
    <property type="match status" value="1"/>
</dbReference>
<dbReference type="AlphaFoldDB" id="S3BZE9"/>
<evidence type="ECO:0000256" key="3">
    <source>
        <dbReference type="ARBA" id="ARBA00022448"/>
    </source>
</evidence>
<dbReference type="HOGENOM" id="CLU_000960_22_1_1"/>
<feature type="transmembrane region" description="Helical" evidence="8">
    <location>
        <begin position="270"/>
        <end position="291"/>
    </location>
</feature>
<evidence type="ECO:0000256" key="8">
    <source>
        <dbReference type="SAM" id="Phobius"/>
    </source>
</evidence>
<dbReference type="InterPro" id="IPR036259">
    <property type="entry name" value="MFS_trans_sf"/>
</dbReference>
<evidence type="ECO:0000256" key="7">
    <source>
        <dbReference type="SAM" id="MobiDB-lite"/>
    </source>
</evidence>
<dbReference type="SUPFAM" id="SSF103473">
    <property type="entry name" value="MFS general substrate transporter"/>
    <property type="match status" value="1"/>
</dbReference>
<evidence type="ECO:0000259" key="9">
    <source>
        <dbReference type="PROSITE" id="PS50850"/>
    </source>
</evidence>
<dbReference type="OrthoDB" id="10021397at2759"/>
<keyword evidence="3" id="KW-0813">Transport</keyword>
<keyword evidence="5 8" id="KW-1133">Transmembrane helix</keyword>
<feature type="transmembrane region" description="Helical" evidence="8">
    <location>
        <begin position="197"/>
        <end position="218"/>
    </location>
</feature>
<comment type="similarity">
    <text evidence="2">Belongs to the major facilitator superfamily. TCR/Tet family.</text>
</comment>
<feature type="transmembrane region" description="Helical" evidence="8">
    <location>
        <begin position="519"/>
        <end position="537"/>
    </location>
</feature>
<sequence length="541" mass="57715">MSTAQPFGRESSSDTEKAQQSNAASSPPASPTEERTIRGLRWCAVLVGIFAANVLYGLDTTIAADIQAAVSKDLGHITELGWLGYGFGLGATSAILPLGKAYALFDIKWTYMLCLVMFAAGSALCGAAPSMAALIVGRVWAGVGGAGMYLGTLNITMSLTAPHEQALYTSFQVMAYGGGCILGPIVGGLLADSAATWRWAFYLNLVVFGVTSPFYLFALPSIPRHTDTPFATKLMRLDWLGIVLSTAMYVCFVLAFSFGGTLWAWSDGRFIALVVLFGVLAIAFAVTQRFAVLTTTQRRLFPCEFLADPQMVLLYIIMSCGGSALFVAVYYIPLYFQFVHGDSGTLAAVRLLPFVSFYVAAVLACGYAMPRVGYYWVWFLLTGIFLTAGGASMYAAVDINSPPSYVYGFSLLLGLGLTTSQAGYNLAAARAPAASIAEAIQFLNISQGSSQMLGLLIASALFQSEAFAGLHALLAVRGYSDVQIQAAVAGSQSTILDGMAPDLRQLCLEVLVRTIQREWILVLSAGVLLTVCSCFLSKNHH</sequence>
<evidence type="ECO:0000313" key="11">
    <source>
        <dbReference type="Proteomes" id="UP000016923"/>
    </source>
</evidence>
<dbReference type="PANTHER" id="PTHR23501">
    <property type="entry name" value="MAJOR FACILITATOR SUPERFAMILY"/>
    <property type="match status" value="1"/>
</dbReference>
<feature type="transmembrane region" description="Helical" evidence="8">
    <location>
        <begin position="348"/>
        <end position="368"/>
    </location>
</feature>
<evidence type="ECO:0000256" key="6">
    <source>
        <dbReference type="ARBA" id="ARBA00023136"/>
    </source>
</evidence>
<feature type="transmembrane region" description="Helical" evidence="8">
    <location>
        <begin position="409"/>
        <end position="431"/>
    </location>
</feature>
<protein>
    <submittedName>
        <fullName evidence="10">Efflux pump antibiotic resistance</fullName>
    </submittedName>
</protein>
<dbReference type="VEuPathDB" id="FungiDB:F503_08433"/>
<dbReference type="InterPro" id="IPR011701">
    <property type="entry name" value="MFS"/>
</dbReference>
<dbReference type="Pfam" id="PF07690">
    <property type="entry name" value="MFS_1"/>
    <property type="match status" value="1"/>
</dbReference>
<keyword evidence="11" id="KW-1185">Reference proteome</keyword>
<organism evidence="10 11">
    <name type="scientific">Ophiostoma piceae (strain UAMH 11346)</name>
    <name type="common">Sap stain fungus</name>
    <dbReference type="NCBI Taxonomy" id="1262450"/>
    <lineage>
        <taxon>Eukaryota</taxon>
        <taxon>Fungi</taxon>
        <taxon>Dikarya</taxon>
        <taxon>Ascomycota</taxon>
        <taxon>Pezizomycotina</taxon>
        <taxon>Sordariomycetes</taxon>
        <taxon>Sordariomycetidae</taxon>
        <taxon>Ophiostomatales</taxon>
        <taxon>Ophiostomataceae</taxon>
        <taxon>Ophiostoma</taxon>
    </lineage>
</organism>
<feature type="region of interest" description="Disordered" evidence="7">
    <location>
        <begin position="1"/>
        <end position="33"/>
    </location>
</feature>
<keyword evidence="6 8" id="KW-0472">Membrane</keyword>
<feature type="transmembrane region" description="Helical" evidence="8">
    <location>
        <begin position="139"/>
        <end position="161"/>
    </location>
</feature>
<name>S3BZE9_OPHP1</name>
<feature type="transmembrane region" description="Helical" evidence="8">
    <location>
        <begin position="80"/>
        <end position="99"/>
    </location>
</feature>
<evidence type="ECO:0000256" key="1">
    <source>
        <dbReference type="ARBA" id="ARBA00004141"/>
    </source>
</evidence>